<keyword evidence="1" id="KW-0732">Signal</keyword>
<organism evidence="3 4">
    <name type="scientific">Phtheirospermum japonicum</name>
    <dbReference type="NCBI Taxonomy" id="374723"/>
    <lineage>
        <taxon>Eukaryota</taxon>
        <taxon>Viridiplantae</taxon>
        <taxon>Streptophyta</taxon>
        <taxon>Embryophyta</taxon>
        <taxon>Tracheophyta</taxon>
        <taxon>Spermatophyta</taxon>
        <taxon>Magnoliopsida</taxon>
        <taxon>eudicotyledons</taxon>
        <taxon>Gunneridae</taxon>
        <taxon>Pentapetalae</taxon>
        <taxon>asterids</taxon>
        <taxon>lamiids</taxon>
        <taxon>Lamiales</taxon>
        <taxon>Orobanchaceae</taxon>
        <taxon>Orobanchaceae incertae sedis</taxon>
        <taxon>Phtheirospermum</taxon>
    </lineage>
</organism>
<protein>
    <submittedName>
        <fullName evidence="3">Defensin-like protein 14</fullName>
    </submittedName>
</protein>
<feature type="signal peptide" evidence="1">
    <location>
        <begin position="1"/>
        <end position="25"/>
    </location>
</feature>
<reference evidence="3" key="1">
    <citation type="submission" date="2020-07" db="EMBL/GenBank/DDBJ databases">
        <title>Ethylene signaling mediates host invasion by parasitic plants.</title>
        <authorList>
            <person name="Yoshida S."/>
        </authorList>
    </citation>
    <scope>NUCLEOTIDE SEQUENCE</scope>
    <source>
        <strain evidence="3">Okayama</strain>
    </source>
</reference>
<evidence type="ECO:0000256" key="1">
    <source>
        <dbReference type="SAM" id="SignalP"/>
    </source>
</evidence>
<dbReference type="AlphaFoldDB" id="A0A830BVR5"/>
<evidence type="ECO:0000313" key="3">
    <source>
        <dbReference type="EMBL" id="GFP90329.1"/>
    </source>
</evidence>
<keyword evidence="4" id="KW-1185">Reference proteome</keyword>
<dbReference type="Gene3D" id="3.30.30.10">
    <property type="entry name" value="Knottin, scorpion toxin-like"/>
    <property type="match status" value="1"/>
</dbReference>
<sequence length="85" mass="9656">MAKVLQARSATRLSALLFCFLFITSYEMLVGEAICPKRSQMWKGSCVDSDKCENICITKEMAVTRACQYPTGARVFPCYCYFTRC</sequence>
<dbReference type="Proteomes" id="UP000653305">
    <property type="component" value="Unassembled WGS sequence"/>
</dbReference>
<dbReference type="InterPro" id="IPR003614">
    <property type="entry name" value="Knottins"/>
</dbReference>
<name>A0A830BVR5_9LAMI</name>
<accession>A0A830BVR5</accession>
<feature type="domain" description="Knottins-like" evidence="2">
    <location>
        <begin position="34"/>
        <end position="82"/>
    </location>
</feature>
<feature type="chain" id="PRO_5032685572" evidence="1">
    <location>
        <begin position="26"/>
        <end position="85"/>
    </location>
</feature>
<dbReference type="InterPro" id="IPR008176">
    <property type="entry name" value="Defensin_plant"/>
</dbReference>
<proteinExistence type="predicted"/>
<comment type="caution">
    <text evidence="3">The sequence shown here is derived from an EMBL/GenBank/DDBJ whole genome shotgun (WGS) entry which is preliminary data.</text>
</comment>
<gene>
    <name evidence="3" type="ORF">PHJA_001176800</name>
</gene>
<dbReference type="GO" id="GO:0006952">
    <property type="term" value="P:defense response"/>
    <property type="evidence" value="ECO:0007669"/>
    <property type="project" value="InterPro"/>
</dbReference>
<dbReference type="SUPFAM" id="SSF57095">
    <property type="entry name" value="Scorpion toxin-like"/>
    <property type="match status" value="1"/>
</dbReference>
<evidence type="ECO:0000259" key="2">
    <source>
        <dbReference type="Pfam" id="PF00304"/>
    </source>
</evidence>
<evidence type="ECO:0000313" key="4">
    <source>
        <dbReference type="Proteomes" id="UP000653305"/>
    </source>
</evidence>
<dbReference type="Pfam" id="PF00304">
    <property type="entry name" value="Gamma-thionin"/>
    <property type="match status" value="1"/>
</dbReference>
<dbReference type="InterPro" id="IPR036574">
    <property type="entry name" value="Scorpion_toxin-like_sf"/>
</dbReference>
<dbReference type="EMBL" id="BMAC01000215">
    <property type="protein sequence ID" value="GFP90329.1"/>
    <property type="molecule type" value="Genomic_DNA"/>
</dbReference>
<dbReference type="PROSITE" id="PS00940">
    <property type="entry name" value="GAMMA_THIONIN"/>
    <property type="match status" value="1"/>
</dbReference>